<keyword evidence="3" id="KW-1185">Reference proteome</keyword>
<dbReference type="EMBL" id="JASCZI010060483">
    <property type="protein sequence ID" value="MED6132628.1"/>
    <property type="molecule type" value="Genomic_DNA"/>
</dbReference>
<proteinExistence type="predicted"/>
<evidence type="ECO:0000256" key="1">
    <source>
        <dbReference type="SAM" id="MobiDB-lite"/>
    </source>
</evidence>
<dbReference type="Proteomes" id="UP001341840">
    <property type="component" value="Unassembled WGS sequence"/>
</dbReference>
<feature type="region of interest" description="Disordered" evidence="1">
    <location>
        <begin position="18"/>
        <end position="60"/>
    </location>
</feature>
<sequence length="60" mass="6091">MWDSYSFPLHRSVCLAPPRGSASSPPPASPVVSVASASHHPGSCPSPEGRSSVCSAVVTD</sequence>
<name>A0ABU6S8X8_9FABA</name>
<reference evidence="2 3" key="1">
    <citation type="journal article" date="2023" name="Plants (Basel)">
        <title>Bridging the Gap: Combining Genomics and Transcriptomics Approaches to Understand Stylosanthes scabra, an Orphan Legume from the Brazilian Caatinga.</title>
        <authorList>
            <person name="Ferreira-Neto J.R.C."/>
            <person name="da Silva M.D."/>
            <person name="Binneck E."/>
            <person name="de Melo N.F."/>
            <person name="da Silva R.H."/>
            <person name="de Melo A.L.T.M."/>
            <person name="Pandolfi V."/>
            <person name="Bustamante F.O."/>
            <person name="Brasileiro-Vidal A.C."/>
            <person name="Benko-Iseppon A.M."/>
        </authorList>
    </citation>
    <scope>NUCLEOTIDE SEQUENCE [LARGE SCALE GENOMIC DNA]</scope>
    <source>
        <tissue evidence="2">Leaves</tissue>
    </source>
</reference>
<feature type="compositionally biased region" description="Low complexity" evidence="1">
    <location>
        <begin position="30"/>
        <end position="43"/>
    </location>
</feature>
<accession>A0ABU6S8X8</accession>
<comment type="caution">
    <text evidence="2">The sequence shown here is derived from an EMBL/GenBank/DDBJ whole genome shotgun (WGS) entry which is preliminary data.</text>
</comment>
<protein>
    <submittedName>
        <fullName evidence="2">Uncharacterized protein</fullName>
    </submittedName>
</protein>
<evidence type="ECO:0000313" key="3">
    <source>
        <dbReference type="Proteomes" id="UP001341840"/>
    </source>
</evidence>
<organism evidence="2 3">
    <name type="scientific">Stylosanthes scabra</name>
    <dbReference type="NCBI Taxonomy" id="79078"/>
    <lineage>
        <taxon>Eukaryota</taxon>
        <taxon>Viridiplantae</taxon>
        <taxon>Streptophyta</taxon>
        <taxon>Embryophyta</taxon>
        <taxon>Tracheophyta</taxon>
        <taxon>Spermatophyta</taxon>
        <taxon>Magnoliopsida</taxon>
        <taxon>eudicotyledons</taxon>
        <taxon>Gunneridae</taxon>
        <taxon>Pentapetalae</taxon>
        <taxon>rosids</taxon>
        <taxon>fabids</taxon>
        <taxon>Fabales</taxon>
        <taxon>Fabaceae</taxon>
        <taxon>Papilionoideae</taxon>
        <taxon>50 kb inversion clade</taxon>
        <taxon>dalbergioids sensu lato</taxon>
        <taxon>Dalbergieae</taxon>
        <taxon>Pterocarpus clade</taxon>
        <taxon>Stylosanthes</taxon>
    </lineage>
</organism>
<evidence type="ECO:0000313" key="2">
    <source>
        <dbReference type="EMBL" id="MED6132628.1"/>
    </source>
</evidence>
<gene>
    <name evidence="2" type="ORF">PIB30_020968</name>
</gene>